<dbReference type="InterPro" id="IPR041309">
    <property type="entry name" value="TBK1_CC1"/>
</dbReference>
<evidence type="ECO:0000313" key="11">
    <source>
        <dbReference type="Proteomes" id="UP001283361"/>
    </source>
</evidence>
<evidence type="ECO:0000256" key="6">
    <source>
        <dbReference type="ARBA" id="ARBA00022777"/>
    </source>
</evidence>
<evidence type="ECO:0000256" key="2">
    <source>
        <dbReference type="ARBA" id="ARBA00022490"/>
    </source>
</evidence>
<dbReference type="PROSITE" id="PS50053">
    <property type="entry name" value="UBIQUITIN_2"/>
    <property type="match status" value="1"/>
</dbReference>
<accession>A0AAE0ZHV4</accession>
<evidence type="ECO:0000313" key="10">
    <source>
        <dbReference type="EMBL" id="KAK3769704.1"/>
    </source>
</evidence>
<keyword evidence="3" id="KW-0723">Serine/threonine-protein kinase</keyword>
<evidence type="ECO:0000256" key="5">
    <source>
        <dbReference type="ARBA" id="ARBA00022741"/>
    </source>
</evidence>
<evidence type="ECO:0000256" key="7">
    <source>
        <dbReference type="ARBA" id="ARBA00022840"/>
    </source>
</evidence>
<feature type="domain" description="Protein kinase" evidence="8">
    <location>
        <begin position="106"/>
        <end position="400"/>
    </location>
</feature>
<dbReference type="Pfam" id="PF18394">
    <property type="entry name" value="TBK1_CCD1"/>
    <property type="match status" value="1"/>
</dbReference>
<evidence type="ECO:0000259" key="8">
    <source>
        <dbReference type="PROSITE" id="PS50011"/>
    </source>
</evidence>
<dbReference type="SUPFAM" id="SSF54236">
    <property type="entry name" value="Ubiquitin-like"/>
    <property type="match status" value="1"/>
</dbReference>
<dbReference type="Pfam" id="PF00069">
    <property type="entry name" value="Pkinase"/>
    <property type="match status" value="1"/>
</dbReference>
<dbReference type="PROSITE" id="PS50011">
    <property type="entry name" value="PROTEIN_KINASE_DOM"/>
    <property type="match status" value="1"/>
</dbReference>
<dbReference type="AlphaFoldDB" id="A0AAE0ZHV4"/>
<dbReference type="GO" id="GO:0004674">
    <property type="term" value="F:protein serine/threonine kinase activity"/>
    <property type="evidence" value="ECO:0007669"/>
    <property type="project" value="UniProtKB-KW"/>
</dbReference>
<dbReference type="InterPro" id="IPR011009">
    <property type="entry name" value="Kinase-like_dom_sf"/>
</dbReference>
<gene>
    <name evidence="10" type="ORF">RRG08_004953</name>
</gene>
<dbReference type="Gene3D" id="3.30.200.20">
    <property type="entry name" value="Phosphorylase Kinase, domain 1"/>
    <property type="match status" value="1"/>
</dbReference>
<keyword evidence="2" id="KW-0963">Cytoplasm</keyword>
<dbReference type="Gene3D" id="1.20.1270.420">
    <property type="match status" value="1"/>
</dbReference>
<comment type="caution">
    <text evidence="10">The sequence shown here is derived from an EMBL/GenBank/DDBJ whole genome shotgun (WGS) entry which is preliminary data.</text>
</comment>
<dbReference type="SMART" id="SM00220">
    <property type="entry name" value="S_TKc"/>
    <property type="match status" value="1"/>
</dbReference>
<evidence type="ECO:0000259" key="9">
    <source>
        <dbReference type="PROSITE" id="PS50053"/>
    </source>
</evidence>
<evidence type="ECO:0000256" key="1">
    <source>
        <dbReference type="ARBA" id="ARBA00004496"/>
    </source>
</evidence>
<sequence length="910" mass="103428">MSLYFSLIGKQQNVDRVWSVYFQEYYGSESTAGCRPCMESLTQGVIRYELSGTSLKIIAMSVYFKLIIIPHEVRVQQDVDRAWRVYFQEYYVDRYPTRSESTAGCRPCMESLTQGILRESTAGCRPTLGTLVAVKVFHEHVNMSNKEDARELQLLRRLEHSNIIRLLTIEKLPTSNKSVLVLEYCEGGSLHHMLDSPQYVYGLHEPEFIKVLTHVSAGIQYLRHENVIHRDIKPGNIMRYITDEGISIYKLTDFGAARKLDDSESFESLCGTEEYLHPAIYEKAVLRLPNSQSFNAKLDLWSLGVTFYHTATGQLPFQAFGGRSNRYKMFDIISQKESGVISGVQKSENGAIEWKSDLPETSPLTSGLKSIIIPLLAGLMEPNEGKMLTYDAMFRIIQNIGKKITITVFHYNRCDKLLIYTEPKTTFAGLKDEIASLTDIPSAEQILLIGGQLLERVVDPLAEVSTYPESLRKGEIYLFQREATEKHKLMKPKIPPFPSFPPYVNIDEDARLAHKCAAQGELIKRYVEHITNKELLLMNGLMCLRIYVESRLAETKICQDFMVQLMDECGYHYDALFQLARLLRNSIARNLGLHRDSHKMDGLSSDVSHPDIHSLDLVLKDTAIREVHAKARERIKDIQLYRDALKKKIGEIKNFASQHQDGCQKEDCLKKVKYHLSQISVIQSRFRRDRSVRSQMTAHDQNIHGFERSRLEGQCAKMKSILVNHCLNHLDNSFESRFHLCESLTKCLVRVNKIEKNINNVLNCQKLLTDKLLKQKTMCTTELLNWESGYRSYDTVGNIAPDHQYQTLNLPVAQPGQMDINIGGAKGGSAGPNLLSPDEQYAQHGLSPQVTDGFQSMSGDTMKLQEKLQALQDMLTTNSLLIRGLDETSLHSSGYLSRSSENRSDADEIG</sequence>
<evidence type="ECO:0000256" key="4">
    <source>
        <dbReference type="ARBA" id="ARBA00022679"/>
    </source>
</evidence>
<keyword evidence="6" id="KW-0418">Kinase</keyword>
<name>A0AAE0ZHV4_9GAST</name>
<comment type="subcellular location">
    <subcellularLocation>
        <location evidence="1">Cytoplasm</location>
    </subcellularLocation>
</comment>
<evidence type="ECO:0008006" key="12">
    <source>
        <dbReference type="Google" id="ProtNLM"/>
    </source>
</evidence>
<dbReference type="GO" id="GO:0005524">
    <property type="term" value="F:ATP binding"/>
    <property type="evidence" value="ECO:0007669"/>
    <property type="project" value="UniProtKB-KW"/>
</dbReference>
<evidence type="ECO:0000256" key="3">
    <source>
        <dbReference type="ARBA" id="ARBA00022527"/>
    </source>
</evidence>
<dbReference type="Gene3D" id="3.10.20.90">
    <property type="entry name" value="Phosphatidylinositol 3-kinase Catalytic Subunit, Chain A, domain 1"/>
    <property type="match status" value="1"/>
</dbReference>
<dbReference type="EMBL" id="JAWDGP010003892">
    <property type="protein sequence ID" value="KAK3769704.1"/>
    <property type="molecule type" value="Genomic_DNA"/>
</dbReference>
<dbReference type="FunFam" id="1.10.510.10:FF:000100">
    <property type="entry name" value="inhibitor of nuclear factor kappa-B kinase subunit epsilon"/>
    <property type="match status" value="1"/>
</dbReference>
<keyword evidence="7" id="KW-0067">ATP-binding</keyword>
<dbReference type="InterPro" id="IPR000626">
    <property type="entry name" value="Ubiquitin-like_dom"/>
</dbReference>
<feature type="domain" description="Ubiquitin-like" evidence="9">
    <location>
        <begin position="404"/>
        <end position="455"/>
    </location>
</feature>
<dbReference type="PANTHER" id="PTHR22969:SF15">
    <property type="entry name" value="FI05319P"/>
    <property type="match status" value="1"/>
</dbReference>
<dbReference type="InterPro" id="IPR000719">
    <property type="entry name" value="Prot_kinase_dom"/>
</dbReference>
<dbReference type="InterPro" id="IPR029071">
    <property type="entry name" value="Ubiquitin-like_domsf"/>
</dbReference>
<dbReference type="Proteomes" id="UP001283361">
    <property type="component" value="Unassembled WGS sequence"/>
</dbReference>
<keyword evidence="11" id="KW-1185">Reference proteome</keyword>
<organism evidence="10 11">
    <name type="scientific">Elysia crispata</name>
    <name type="common">lettuce slug</name>
    <dbReference type="NCBI Taxonomy" id="231223"/>
    <lineage>
        <taxon>Eukaryota</taxon>
        <taxon>Metazoa</taxon>
        <taxon>Spiralia</taxon>
        <taxon>Lophotrochozoa</taxon>
        <taxon>Mollusca</taxon>
        <taxon>Gastropoda</taxon>
        <taxon>Heterobranchia</taxon>
        <taxon>Euthyneura</taxon>
        <taxon>Panpulmonata</taxon>
        <taxon>Sacoglossa</taxon>
        <taxon>Placobranchoidea</taxon>
        <taxon>Plakobranchidae</taxon>
        <taxon>Elysia</taxon>
    </lineage>
</organism>
<dbReference type="PANTHER" id="PTHR22969">
    <property type="entry name" value="IKB KINASE"/>
    <property type="match status" value="1"/>
</dbReference>
<keyword evidence="5" id="KW-0547">Nucleotide-binding</keyword>
<dbReference type="InterPro" id="IPR051180">
    <property type="entry name" value="IKK"/>
</dbReference>
<reference evidence="10" key="1">
    <citation type="journal article" date="2023" name="G3 (Bethesda)">
        <title>A reference genome for the long-term kleptoplast-retaining sea slug Elysia crispata morphotype clarki.</title>
        <authorList>
            <person name="Eastman K.E."/>
            <person name="Pendleton A.L."/>
            <person name="Shaikh M.A."/>
            <person name="Suttiyut T."/>
            <person name="Ogas R."/>
            <person name="Tomko P."/>
            <person name="Gavelis G."/>
            <person name="Widhalm J.R."/>
            <person name="Wisecaver J.H."/>
        </authorList>
    </citation>
    <scope>NUCLEOTIDE SEQUENCE</scope>
    <source>
        <strain evidence="10">ECLA1</strain>
    </source>
</reference>
<dbReference type="Gene3D" id="1.10.510.10">
    <property type="entry name" value="Transferase(Phosphotransferase) domain 1"/>
    <property type="match status" value="1"/>
</dbReference>
<proteinExistence type="predicted"/>
<keyword evidence="4" id="KW-0808">Transferase</keyword>
<dbReference type="GO" id="GO:0005737">
    <property type="term" value="C:cytoplasm"/>
    <property type="evidence" value="ECO:0007669"/>
    <property type="project" value="UniProtKB-SubCell"/>
</dbReference>
<dbReference type="SUPFAM" id="SSF56112">
    <property type="entry name" value="Protein kinase-like (PK-like)"/>
    <property type="match status" value="1"/>
</dbReference>
<protein>
    <recommendedName>
        <fullName evidence="12">TANK-binding kinase 1</fullName>
    </recommendedName>
</protein>